<keyword evidence="3" id="KW-0949">S-adenosyl-L-methionine</keyword>
<sequence>MALQRGNLQPKLADLQAALEVPLPQLWSQLGQRQLRPELMDQPGLDPLDHQQALLGLARINALTRSTAGFFPDIRRLAKLNPARRLRLLDVACGGGDAVRAISRMAKREGIDLQVHGCDISAEAVSLASAAAKAEGLETHFFQTDAINSPLPGGYHLITTSLFLHHLTEADAESLLRSMAAATLDQLLVHDLIRSPIDLLLTWIGTRLLSRSAIVHIDGPLSVGGAFQLDEVAQLAASAGLVGAQITRFWPERFLLSWSRHAANA</sequence>
<dbReference type="InterPro" id="IPR041698">
    <property type="entry name" value="Methyltransf_25"/>
</dbReference>
<keyword evidence="2" id="KW-0808">Transferase</keyword>
<dbReference type="Gene3D" id="3.40.50.150">
    <property type="entry name" value="Vaccinia Virus protein VP39"/>
    <property type="match status" value="1"/>
</dbReference>
<keyword evidence="1" id="KW-0489">Methyltransferase</keyword>
<dbReference type="AlphaFoldDB" id="A0A2P7N0H7"/>
<dbReference type="GO" id="GO:0032259">
    <property type="term" value="P:methylation"/>
    <property type="evidence" value="ECO:0007669"/>
    <property type="project" value="UniProtKB-KW"/>
</dbReference>
<evidence type="ECO:0000313" key="6">
    <source>
        <dbReference type="Proteomes" id="UP000243002"/>
    </source>
</evidence>
<dbReference type="Proteomes" id="UP000243002">
    <property type="component" value="Unassembled WGS sequence"/>
</dbReference>
<keyword evidence="6" id="KW-1185">Reference proteome</keyword>
<evidence type="ECO:0000256" key="1">
    <source>
        <dbReference type="ARBA" id="ARBA00022603"/>
    </source>
</evidence>
<dbReference type="CDD" id="cd02440">
    <property type="entry name" value="AdoMet_MTases"/>
    <property type="match status" value="1"/>
</dbReference>
<proteinExistence type="predicted"/>
<evidence type="ECO:0000256" key="3">
    <source>
        <dbReference type="ARBA" id="ARBA00022691"/>
    </source>
</evidence>
<name>A0A2P7N0H7_9CYAN</name>
<dbReference type="Pfam" id="PF13649">
    <property type="entry name" value="Methyltransf_25"/>
    <property type="match status" value="1"/>
</dbReference>
<gene>
    <name evidence="5" type="ORF">C7K55_03195</name>
</gene>
<evidence type="ECO:0000313" key="5">
    <source>
        <dbReference type="EMBL" id="PSJ06972.1"/>
    </source>
</evidence>
<dbReference type="GO" id="GO:0008168">
    <property type="term" value="F:methyltransferase activity"/>
    <property type="evidence" value="ECO:0007669"/>
    <property type="project" value="UniProtKB-KW"/>
</dbReference>
<dbReference type="PANTHER" id="PTHR43464">
    <property type="entry name" value="METHYLTRANSFERASE"/>
    <property type="match status" value="1"/>
</dbReference>
<dbReference type="SUPFAM" id="SSF53335">
    <property type="entry name" value="S-adenosyl-L-methionine-dependent methyltransferases"/>
    <property type="match status" value="1"/>
</dbReference>
<protein>
    <submittedName>
        <fullName evidence="5">Nucleotide-binding protein</fullName>
    </submittedName>
</protein>
<comment type="caution">
    <text evidence="5">The sequence shown here is derived from an EMBL/GenBank/DDBJ whole genome shotgun (WGS) entry which is preliminary data.</text>
</comment>
<evidence type="ECO:0000259" key="4">
    <source>
        <dbReference type="Pfam" id="PF13649"/>
    </source>
</evidence>
<dbReference type="EMBL" id="PXXO01000002">
    <property type="protein sequence ID" value="PSJ06972.1"/>
    <property type="molecule type" value="Genomic_DNA"/>
</dbReference>
<reference evidence="5 6" key="1">
    <citation type="journal article" date="2018" name="Environ. Microbiol.">
        <title>Ecological and genomic features of two widespread freshwater picocyanobacteria.</title>
        <authorList>
            <person name="Cabello-Yeves P.J."/>
            <person name="Picazo A."/>
            <person name="Camacho A."/>
            <person name="Callieri C."/>
            <person name="Rosselli R."/>
            <person name="Roda-Garcia J.J."/>
            <person name="Coutinho F.H."/>
            <person name="Rodriguez-Valera F."/>
        </authorList>
    </citation>
    <scope>NUCLEOTIDE SEQUENCE [LARGE SCALE GENOMIC DNA]</scope>
    <source>
        <strain evidence="5 6">Tous</strain>
    </source>
</reference>
<dbReference type="InterPro" id="IPR029063">
    <property type="entry name" value="SAM-dependent_MTases_sf"/>
</dbReference>
<feature type="domain" description="Methyltransferase" evidence="4">
    <location>
        <begin position="89"/>
        <end position="181"/>
    </location>
</feature>
<dbReference type="OrthoDB" id="9800454at2"/>
<dbReference type="PANTHER" id="PTHR43464:SF19">
    <property type="entry name" value="UBIQUINONE BIOSYNTHESIS O-METHYLTRANSFERASE, MITOCHONDRIAL"/>
    <property type="match status" value="1"/>
</dbReference>
<organism evidence="5 6">
    <name type="scientific">Cyanobium usitatum str. Tous</name>
    <dbReference type="NCBI Taxonomy" id="2116684"/>
    <lineage>
        <taxon>Bacteria</taxon>
        <taxon>Bacillati</taxon>
        <taxon>Cyanobacteriota</taxon>
        <taxon>Cyanophyceae</taxon>
        <taxon>Synechococcales</taxon>
        <taxon>Prochlorococcaceae</taxon>
        <taxon>Cyanobium</taxon>
    </lineage>
</organism>
<evidence type="ECO:0000256" key="2">
    <source>
        <dbReference type="ARBA" id="ARBA00022679"/>
    </source>
</evidence>
<accession>A0A2P7N0H7</accession>